<evidence type="ECO:0000313" key="4">
    <source>
        <dbReference type="EMBL" id="KKY31196.1"/>
    </source>
</evidence>
<accession>A0A0G2FAI2</accession>
<keyword evidence="1" id="KW-0540">Nuclease</keyword>
<evidence type="ECO:0000256" key="2">
    <source>
        <dbReference type="ARBA" id="ARBA00022801"/>
    </source>
</evidence>
<name>A0A0G2FAI2_9PEZI</name>
<gene>
    <name evidence="4" type="ORF">UCDDA912_g08837</name>
</gene>
<feature type="compositionally biased region" description="Low complexity" evidence="3">
    <location>
        <begin position="18"/>
        <end position="31"/>
    </location>
</feature>
<evidence type="ECO:0000256" key="1">
    <source>
        <dbReference type="ARBA" id="ARBA00022722"/>
    </source>
</evidence>
<dbReference type="Proteomes" id="UP000034680">
    <property type="component" value="Unassembled WGS sequence"/>
</dbReference>
<evidence type="ECO:0000313" key="5">
    <source>
        <dbReference type="Proteomes" id="UP000034680"/>
    </source>
</evidence>
<reference evidence="4 5" key="2">
    <citation type="submission" date="2015-05" db="EMBL/GenBank/DDBJ databases">
        <authorList>
            <person name="Morales-Cruz A."/>
            <person name="Amrine K.C."/>
            <person name="Cantu D."/>
        </authorList>
    </citation>
    <scope>NUCLEOTIDE SEQUENCE [LARGE SCALE GENOMIC DNA]</scope>
    <source>
        <strain evidence="4">DA912</strain>
    </source>
</reference>
<reference evidence="4 5" key="1">
    <citation type="submission" date="2015-05" db="EMBL/GenBank/DDBJ databases">
        <title>Distinctive expansion of gene families associated with plant cell wall degradation and secondary metabolism in the genomes of grapevine trunk pathogens.</title>
        <authorList>
            <person name="Lawrence D.P."/>
            <person name="Travadon R."/>
            <person name="Rolshausen P.E."/>
            <person name="Baumgartner K."/>
        </authorList>
    </citation>
    <scope>NUCLEOTIDE SEQUENCE [LARGE SCALE GENOMIC DNA]</scope>
    <source>
        <strain evidence="4">DA912</strain>
    </source>
</reference>
<keyword evidence="2" id="KW-0378">Hydrolase</keyword>
<dbReference type="OrthoDB" id="4770332at2759"/>
<keyword evidence="5" id="KW-1185">Reference proteome</keyword>
<comment type="caution">
    <text evidence="4">The sequence shown here is derived from an EMBL/GenBank/DDBJ whole genome shotgun (WGS) entry which is preliminary data.</text>
</comment>
<dbReference type="AlphaFoldDB" id="A0A0G2FAI2"/>
<evidence type="ECO:0000256" key="3">
    <source>
        <dbReference type="SAM" id="MobiDB-lite"/>
    </source>
</evidence>
<dbReference type="InterPro" id="IPR016191">
    <property type="entry name" value="Ribonuclease/ribotoxin"/>
</dbReference>
<protein>
    <submittedName>
        <fullName evidence="4">Uncharacterized protein</fullName>
    </submittedName>
</protein>
<feature type="compositionally biased region" description="Polar residues" evidence="3">
    <location>
        <begin position="98"/>
        <end position="113"/>
    </location>
</feature>
<dbReference type="GO" id="GO:0003723">
    <property type="term" value="F:RNA binding"/>
    <property type="evidence" value="ECO:0007669"/>
    <property type="project" value="InterPro"/>
</dbReference>
<dbReference type="EMBL" id="LCUC01000406">
    <property type="protein sequence ID" value="KKY31196.1"/>
    <property type="molecule type" value="Genomic_DNA"/>
</dbReference>
<dbReference type="SUPFAM" id="SSF53933">
    <property type="entry name" value="Microbial ribonucleases"/>
    <property type="match status" value="1"/>
</dbReference>
<feature type="compositionally biased region" description="Basic and acidic residues" evidence="3">
    <location>
        <begin position="61"/>
        <end position="84"/>
    </location>
</feature>
<feature type="compositionally biased region" description="Basic and acidic residues" evidence="3">
    <location>
        <begin position="34"/>
        <end position="51"/>
    </location>
</feature>
<sequence length="187" mass="21329">MSYYPSSSKDQGSHSRDSSSGSSKSSYYSGSNLPEDHPDRHYKAKEVRRQVQEAPSSKTRYVTDDGKRQKTSYPKDFKNKDSLDLRSPAPRNEFPLSQDHQGNFSQRPVSQQPGPYRAIYAKDKTDDRSRFDLIYHDPTRTGGDDSNMSMAAYRDRQHRSSGGGEGSSRRTKTSSTLTERQYRLRSK</sequence>
<dbReference type="GO" id="GO:0016787">
    <property type="term" value="F:hydrolase activity"/>
    <property type="evidence" value="ECO:0007669"/>
    <property type="project" value="UniProtKB-KW"/>
</dbReference>
<feature type="compositionally biased region" description="Basic and acidic residues" evidence="3">
    <location>
        <begin position="120"/>
        <end position="143"/>
    </location>
</feature>
<organism evidence="4 5">
    <name type="scientific">Diaporthe ampelina</name>
    <dbReference type="NCBI Taxonomy" id="1214573"/>
    <lineage>
        <taxon>Eukaryota</taxon>
        <taxon>Fungi</taxon>
        <taxon>Dikarya</taxon>
        <taxon>Ascomycota</taxon>
        <taxon>Pezizomycotina</taxon>
        <taxon>Sordariomycetes</taxon>
        <taxon>Sordariomycetidae</taxon>
        <taxon>Diaporthales</taxon>
        <taxon>Diaporthaceae</taxon>
        <taxon>Diaporthe</taxon>
    </lineage>
</organism>
<feature type="region of interest" description="Disordered" evidence="3">
    <location>
        <begin position="1"/>
        <end position="187"/>
    </location>
</feature>
<feature type="compositionally biased region" description="Low complexity" evidence="3">
    <location>
        <begin position="1"/>
        <end position="10"/>
    </location>
</feature>
<proteinExistence type="predicted"/>
<dbReference type="Gene3D" id="3.10.450.30">
    <property type="entry name" value="Microbial ribonucleases"/>
    <property type="match status" value="1"/>
</dbReference>
<dbReference type="GO" id="GO:0004540">
    <property type="term" value="F:RNA nuclease activity"/>
    <property type="evidence" value="ECO:0007669"/>
    <property type="project" value="InterPro"/>
</dbReference>